<dbReference type="Proteomes" id="UP001379949">
    <property type="component" value="Unassembled WGS sequence"/>
</dbReference>
<keyword evidence="2" id="KW-1185">Reference proteome</keyword>
<dbReference type="RefSeq" id="WP_341562693.1">
    <property type="nucleotide sequence ID" value="NZ_JBAKAQ010000001.1"/>
</dbReference>
<evidence type="ECO:0000313" key="1">
    <source>
        <dbReference type="EMBL" id="MEL0611543.1"/>
    </source>
</evidence>
<accession>A0ABU9FZ88</accession>
<gene>
    <name evidence="1" type="ORF">V6242_00180</name>
</gene>
<sequence length="167" mass="18949">MQPSNNNTKAYCDADSRLMVDILSISFDGSVANSNLYKRAANTAEQHFFQRVSTQYRTLCDSLLVSLAPLPKDSGTMNLEAGYIAKAYLMALKSSDKHAPSRVMSVNRQALKRIRRMVERISDRLFASWISQYLAWIQMTLDHVQQQRSAMLTLEQGCGNRDQLSQH</sequence>
<evidence type="ECO:0008006" key="3">
    <source>
        <dbReference type="Google" id="ProtNLM"/>
    </source>
</evidence>
<comment type="caution">
    <text evidence="1">The sequence shown here is derived from an EMBL/GenBank/DDBJ whole genome shotgun (WGS) entry which is preliminary data.</text>
</comment>
<name>A0ABU9FZ88_9GAMM</name>
<protein>
    <recommendedName>
        <fullName evidence="3">DUF2383 domain-containing protein</fullName>
    </recommendedName>
</protein>
<reference evidence="1 2" key="1">
    <citation type="submission" date="2024-02" db="EMBL/GenBank/DDBJ databases">
        <title>Bacteria isolated from the canopy kelp, Nereocystis luetkeana.</title>
        <authorList>
            <person name="Pfister C.A."/>
            <person name="Younker I.T."/>
            <person name="Light S.H."/>
        </authorList>
    </citation>
    <scope>NUCLEOTIDE SEQUENCE [LARGE SCALE GENOMIC DNA]</scope>
    <source>
        <strain evidence="1 2">TI.4.07</strain>
    </source>
</reference>
<evidence type="ECO:0000313" key="2">
    <source>
        <dbReference type="Proteomes" id="UP001379949"/>
    </source>
</evidence>
<dbReference type="EMBL" id="JBAKAR010000001">
    <property type="protein sequence ID" value="MEL0611543.1"/>
    <property type="molecule type" value="Genomic_DNA"/>
</dbReference>
<proteinExistence type="predicted"/>
<organism evidence="1 2">
    <name type="scientific">Marinomonas arenicola</name>
    <dbReference type="NCBI Taxonomy" id="569601"/>
    <lineage>
        <taxon>Bacteria</taxon>
        <taxon>Pseudomonadati</taxon>
        <taxon>Pseudomonadota</taxon>
        <taxon>Gammaproteobacteria</taxon>
        <taxon>Oceanospirillales</taxon>
        <taxon>Oceanospirillaceae</taxon>
        <taxon>Marinomonas</taxon>
    </lineage>
</organism>